<evidence type="ECO:0000313" key="2">
    <source>
        <dbReference type="Proteomes" id="UP000179524"/>
    </source>
</evidence>
<dbReference type="AlphaFoldDB" id="A0A1S2LYR1"/>
<organism evidence="1 2">
    <name type="scientific">Anaerobacillus alkalilacustris</name>
    <dbReference type="NCBI Taxonomy" id="393763"/>
    <lineage>
        <taxon>Bacteria</taxon>
        <taxon>Bacillati</taxon>
        <taxon>Bacillota</taxon>
        <taxon>Bacilli</taxon>
        <taxon>Bacillales</taxon>
        <taxon>Bacillaceae</taxon>
        <taxon>Anaerobacillus</taxon>
    </lineage>
</organism>
<evidence type="ECO:0000313" key="1">
    <source>
        <dbReference type="EMBL" id="OIJ17353.1"/>
    </source>
</evidence>
<gene>
    <name evidence="1" type="ORF">BKP37_02280</name>
</gene>
<comment type="caution">
    <text evidence="1">The sequence shown here is derived from an EMBL/GenBank/DDBJ whole genome shotgun (WGS) entry which is preliminary data.</text>
</comment>
<dbReference type="EMBL" id="MLQR01000001">
    <property type="protein sequence ID" value="OIJ17353.1"/>
    <property type="molecule type" value="Genomic_DNA"/>
</dbReference>
<protein>
    <submittedName>
        <fullName evidence="1">Uncharacterized protein</fullName>
    </submittedName>
</protein>
<reference evidence="1 2" key="1">
    <citation type="submission" date="2016-10" db="EMBL/GenBank/DDBJ databases">
        <title>Draft genome sequences of four alkaliphilic bacteria belonging to the Anaerobacillus genus.</title>
        <authorList>
            <person name="Bassil N.M."/>
            <person name="Lloyd J.R."/>
        </authorList>
    </citation>
    <scope>NUCLEOTIDE SEQUENCE [LARGE SCALE GENOMIC DNA]</scope>
    <source>
        <strain evidence="1 2">DSM 18345</strain>
    </source>
</reference>
<keyword evidence="2" id="KW-1185">Reference proteome</keyword>
<name>A0A1S2LYR1_9BACI</name>
<sequence length="141" mass="15898">MTNENVEPKPLDLDEVAGERSAAIEIGGEKYKLILTTKATKEIAKRYGGLENLGTKLMESKDFELALDEVVWLVTLLANQSILIHNIRNKNDKKELLQEDEVELLTTPFELAEYKNAIMVSMMKGTKRHIESEPVKNVEVG</sequence>
<accession>A0A1S2LYR1</accession>
<dbReference type="Proteomes" id="UP000179524">
    <property type="component" value="Unassembled WGS sequence"/>
</dbReference>
<proteinExistence type="predicted"/>
<dbReference type="OrthoDB" id="3078428at2"/>
<dbReference type="RefSeq" id="WP_071308078.1">
    <property type="nucleotide sequence ID" value="NZ_MLQR01000001.1"/>
</dbReference>